<comment type="function">
    <text evidence="2 10">Catalyzes the formation of the alpha-1,6-glucosidic linkages in glycogen by scission of a 1,4-alpha-linked oligosaccharide from growing alpha-1,4-glucan chains and the subsequent attachment of the oligosaccharide to the alpha-1,6 position.</text>
</comment>
<keyword evidence="6 10" id="KW-0328">Glycosyltransferase</keyword>
<dbReference type="SMART" id="SM00642">
    <property type="entry name" value="Aamy"/>
    <property type="match status" value="1"/>
</dbReference>
<organism evidence="13 14">
    <name type="scientific">Marinomonas spartinae</name>
    <dbReference type="NCBI Taxonomy" id="1792290"/>
    <lineage>
        <taxon>Bacteria</taxon>
        <taxon>Pseudomonadati</taxon>
        <taxon>Pseudomonadota</taxon>
        <taxon>Gammaproteobacteria</taxon>
        <taxon>Oceanospirillales</taxon>
        <taxon>Oceanospirillaceae</taxon>
        <taxon>Marinomonas</taxon>
    </lineage>
</organism>
<comment type="similarity">
    <text evidence="4 10">Belongs to the glycosyl hydrolase 13 family. GlgB subfamily.</text>
</comment>
<dbReference type="OrthoDB" id="9800174at2"/>
<evidence type="ECO:0000256" key="5">
    <source>
        <dbReference type="ARBA" id="ARBA00022600"/>
    </source>
</evidence>
<evidence type="ECO:0000259" key="12">
    <source>
        <dbReference type="SMART" id="SM00642"/>
    </source>
</evidence>
<dbReference type="PANTHER" id="PTHR43651:SF3">
    <property type="entry name" value="1,4-ALPHA-GLUCAN-BRANCHING ENZYME"/>
    <property type="match status" value="1"/>
</dbReference>
<dbReference type="FunFam" id="3.20.20.80:FF:000003">
    <property type="entry name" value="1,4-alpha-glucan branching enzyme GlgB"/>
    <property type="match status" value="1"/>
</dbReference>
<dbReference type="InterPro" id="IPR017853">
    <property type="entry name" value="GH"/>
</dbReference>
<keyword evidence="7 10" id="KW-0808">Transferase</keyword>
<dbReference type="HAMAP" id="MF_00685">
    <property type="entry name" value="GlgB"/>
    <property type="match status" value="1"/>
</dbReference>
<dbReference type="AlphaFoldDB" id="A0A1A8TFI4"/>
<keyword evidence="8 10" id="KW-0320">Glycogen biosynthesis</keyword>
<dbReference type="GO" id="GO:0003844">
    <property type="term" value="F:1,4-alpha-glucan branching enzyme activity"/>
    <property type="evidence" value="ECO:0007669"/>
    <property type="project" value="UniProtKB-UniRule"/>
</dbReference>
<dbReference type="Pfam" id="PF22019">
    <property type="entry name" value="GlgB_N"/>
    <property type="match status" value="1"/>
</dbReference>
<evidence type="ECO:0000256" key="8">
    <source>
        <dbReference type="ARBA" id="ARBA00023056"/>
    </source>
</evidence>
<evidence type="ECO:0000256" key="4">
    <source>
        <dbReference type="ARBA" id="ARBA00009000"/>
    </source>
</evidence>
<dbReference type="RefSeq" id="WP_067015995.1">
    <property type="nucleotide sequence ID" value="NZ_FLOB01000004.1"/>
</dbReference>
<comment type="subunit">
    <text evidence="10">Monomer.</text>
</comment>
<dbReference type="Pfam" id="PF02806">
    <property type="entry name" value="Alpha-amylase_C"/>
    <property type="match status" value="1"/>
</dbReference>
<dbReference type="FunFam" id="2.60.40.1180:FF:000002">
    <property type="entry name" value="1,4-alpha-glucan branching enzyme GlgB"/>
    <property type="match status" value="1"/>
</dbReference>
<dbReference type="GO" id="GO:0005829">
    <property type="term" value="C:cytosol"/>
    <property type="evidence" value="ECO:0007669"/>
    <property type="project" value="TreeGrafter"/>
</dbReference>
<proteinExistence type="inferred from homology"/>
<dbReference type="UniPathway" id="UPA00164"/>
<keyword evidence="14" id="KW-1185">Reference proteome</keyword>
<dbReference type="InterPro" id="IPR006047">
    <property type="entry name" value="GH13_cat_dom"/>
</dbReference>
<dbReference type="InterPro" id="IPR006407">
    <property type="entry name" value="GlgB"/>
</dbReference>
<dbReference type="GO" id="GO:0004553">
    <property type="term" value="F:hydrolase activity, hydrolyzing O-glycosyl compounds"/>
    <property type="evidence" value="ECO:0007669"/>
    <property type="project" value="InterPro"/>
</dbReference>
<dbReference type="InterPro" id="IPR004193">
    <property type="entry name" value="Glyco_hydro_13_N"/>
</dbReference>
<dbReference type="SUPFAM" id="SSF51445">
    <property type="entry name" value="(Trans)glycosidases"/>
    <property type="match status" value="1"/>
</dbReference>
<evidence type="ECO:0000256" key="2">
    <source>
        <dbReference type="ARBA" id="ARBA00002953"/>
    </source>
</evidence>
<keyword evidence="5 10" id="KW-0321">Glycogen metabolism</keyword>
<dbReference type="InterPro" id="IPR044143">
    <property type="entry name" value="GlgB_N_E_set_prok"/>
</dbReference>
<dbReference type="GO" id="GO:0005978">
    <property type="term" value="P:glycogen biosynthetic process"/>
    <property type="evidence" value="ECO:0007669"/>
    <property type="project" value="UniProtKB-UniRule"/>
</dbReference>
<dbReference type="NCBIfam" id="NF003811">
    <property type="entry name" value="PRK05402.1"/>
    <property type="match status" value="1"/>
</dbReference>
<comment type="catalytic activity">
    <reaction evidence="1 10">
        <text>Transfers a segment of a (1-&gt;4)-alpha-D-glucan chain to a primary hydroxy group in a similar glucan chain.</text>
        <dbReference type="EC" id="2.4.1.18"/>
    </reaction>
</comment>
<name>A0A1A8TFI4_9GAMM</name>
<dbReference type="Gene3D" id="3.20.20.80">
    <property type="entry name" value="Glycosidases"/>
    <property type="match status" value="1"/>
</dbReference>
<evidence type="ECO:0000256" key="1">
    <source>
        <dbReference type="ARBA" id="ARBA00000826"/>
    </source>
</evidence>
<evidence type="ECO:0000256" key="11">
    <source>
        <dbReference type="PIRSR" id="PIRSR000463-1"/>
    </source>
</evidence>
<evidence type="ECO:0000256" key="10">
    <source>
        <dbReference type="HAMAP-Rule" id="MF_00685"/>
    </source>
</evidence>
<dbReference type="InterPro" id="IPR013783">
    <property type="entry name" value="Ig-like_fold"/>
</dbReference>
<dbReference type="InterPro" id="IPR054169">
    <property type="entry name" value="GlgB_N"/>
</dbReference>
<dbReference type="CDD" id="cd02855">
    <property type="entry name" value="E_set_GBE_prok_N"/>
    <property type="match status" value="1"/>
</dbReference>
<feature type="active site" description="Nucleophile" evidence="10 11">
    <location>
        <position position="408"/>
    </location>
</feature>
<dbReference type="Pfam" id="PF00128">
    <property type="entry name" value="Alpha-amylase"/>
    <property type="match status" value="1"/>
</dbReference>
<comment type="pathway">
    <text evidence="3 10">Glycan biosynthesis; glycogen biosynthesis.</text>
</comment>
<feature type="active site" description="Proton donor" evidence="10 11">
    <location>
        <position position="461"/>
    </location>
</feature>
<evidence type="ECO:0000256" key="9">
    <source>
        <dbReference type="ARBA" id="ARBA00023277"/>
    </source>
</evidence>
<dbReference type="STRING" id="1792290.MSP8886_02053"/>
<dbReference type="Gene3D" id="2.60.40.1180">
    <property type="entry name" value="Golgi alpha-mannosidase II"/>
    <property type="match status" value="1"/>
</dbReference>
<evidence type="ECO:0000313" key="14">
    <source>
        <dbReference type="Proteomes" id="UP000092544"/>
    </source>
</evidence>
<evidence type="ECO:0000256" key="6">
    <source>
        <dbReference type="ARBA" id="ARBA00022676"/>
    </source>
</evidence>
<dbReference type="Gene3D" id="2.60.40.10">
    <property type="entry name" value="Immunoglobulins"/>
    <property type="match status" value="2"/>
</dbReference>
<evidence type="ECO:0000256" key="7">
    <source>
        <dbReference type="ARBA" id="ARBA00022679"/>
    </source>
</evidence>
<dbReference type="EC" id="2.4.1.18" evidence="10"/>
<feature type="domain" description="Glycosyl hydrolase family 13 catalytic" evidence="12">
    <location>
        <begin position="251"/>
        <end position="602"/>
    </location>
</feature>
<reference evidence="13 14" key="1">
    <citation type="submission" date="2016-06" db="EMBL/GenBank/DDBJ databases">
        <authorList>
            <person name="Kjaerup R.B."/>
            <person name="Dalgaard T.S."/>
            <person name="Juul-Madsen H.R."/>
        </authorList>
    </citation>
    <scope>NUCLEOTIDE SEQUENCE [LARGE SCALE GENOMIC DNA]</scope>
    <source>
        <strain evidence="13 14">CECT 8886</strain>
    </source>
</reference>
<evidence type="ECO:0000313" key="13">
    <source>
        <dbReference type="EMBL" id="SBS31288.1"/>
    </source>
</evidence>
<dbReference type="SUPFAM" id="SSF51011">
    <property type="entry name" value="Glycosyl hydrolase domain"/>
    <property type="match status" value="1"/>
</dbReference>
<dbReference type="InterPro" id="IPR037439">
    <property type="entry name" value="Branching_enzy"/>
</dbReference>
<dbReference type="NCBIfam" id="NF008967">
    <property type="entry name" value="PRK12313.1"/>
    <property type="match status" value="1"/>
</dbReference>
<dbReference type="InterPro" id="IPR006048">
    <property type="entry name" value="A-amylase/branching_C"/>
</dbReference>
<dbReference type="NCBIfam" id="TIGR01515">
    <property type="entry name" value="branching_enzym"/>
    <property type="match status" value="1"/>
</dbReference>
<dbReference type="Pfam" id="PF02922">
    <property type="entry name" value="CBM_48"/>
    <property type="match status" value="1"/>
</dbReference>
<dbReference type="PIRSF" id="PIRSF000463">
    <property type="entry name" value="GlgB"/>
    <property type="match status" value="1"/>
</dbReference>
<dbReference type="InterPro" id="IPR014756">
    <property type="entry name" value="Ig_E-set"/>
</dbReference>
<dbReference type="SUPFAM" id="SSF81296">
    <property type="entry name" value="E set domains"/>
    <property type="match status" value="2"/>
</dbReference>
<dbReference type="PANTHER" id="PTHR43651">
    <property type="entry name" value="1,4-ALPHA-GLUCAN-BRANCHING ENZYME"/>
    <property type="match status" value="1"/>
</dbReference>
<keyword evidence="9 10" id="KW-0119">Carbohydrate metabolism</keyword>
<sequence length="735" mass="84448">MDPLKNVLINDILNARCADPFGCLGLQKSKTSSGFTLTVWRPTATAITVISLTDDTVLGKMDCLHKDGLFELSFPKAKAPFYYRINVTYGDNTYTIVDPYQFSDATFHDPEHHQANLYKSQGAIHRGAYINKQLTINGTRFAVYAPAARSVSVVGDFNAWDGRLHPMSSNGDGIWRLFIPDVNHGARYKFEIRANNGDILPHRSDPFAQRIEQYPSFASVVCFDEKHQWQDEQWTQRPLVDIYETPMSIYELHLGSWRRKEDNQPLTYLELKTELVPYLQEMGYTHVELLPISEYPFDGSWGYQPVGLYAVTSRYGTPEEFKELVDALHQANIGVIMDWVPAHFPADSHGLANFDGSKQYEYPDPKKGWHPEWNSLIYDFGKDHVVNYLISNAVFWLEEFHIDGLRVDAVASMLYLDYSREEGEWIPNQDGGNHNYEAIAFLRRLNETVYLNHPRCFTVAEESTAFPGVSKPTYMDGLGFGFKWNMGWMNDSLEYIKKDPVHRKYHQGELTFSMVYAFDEQFVLPISHDEVVHGKGSMIEKMPGDPWQKFANLRVFSAYMYFHPGKKLNFMGNEFAQGQEWSHQRSLDWHLLDIDYHQGQHRLTQDLNHLYKNEQALHLDHSGHGFEWISYDDSANSILVFVRKAKEYTAHGIAITNFTPVPQANYRIGVPEPGRYQVIFNSDDGRYSGSDYLLSQGCQKNHIYQTEAIASHDKANSIEIKVPPLSGVFLKWLGE</sequence>
<dbReference type="CDD" id="cd11322">
    <property type="entry name" value="AmyAc_Glg_BE"/>
    <property type="match status" value="1"/>
</dbReference>
<dbReference type="InterPro" id="IPR013780">
    <property type="entry name" value="Glyco_hydro_b"/>
</dbReference>
<dbReference type="EMBL" id="FLOB01000004">
    <property type="protein sequence ID" value="SBS31288.1"/>
    <property type="molecule type" value="Genomic_DNA"/>
</dbReference>
<accession>A0A1A8TFI4</accession>
<gene>
    <name evidence="13" type="primary">glgB_1</name>
    <name evidence="10" type="synonym">glgB</name>
    <name evidence="13" type="ORF">MSP8886_02053</name>
</gene>
<dbReference type="GO" id="GO:0043169">
    <property type="term" value="F:cation binding"/>
    <property type="evidence" value="ECO:0007669"/>
    <property type="project" value="InterPro"/>
</dbReference>
<protein>
    <recommendedName>
        <fullName evidence="10">1,4-alpha-glucan branching enzyme GlgB</fullName>
        <ecNumber evidence="10">2.4.1.18</ecNumber>
    </recommendedName>
    <alternativeName>
        <fullName evidence="10">1,4-alpha-D-glucan:1,4-alpha-D-glucan 6-glucosyl-transferase</fullName>
    </alternativeName>
    <alternativeName>
        <fullName evidence="10">Alpha-(1-&gt;4)-glucan branching enzyme</fullName>
    </alternativeName>
    <alternativeName>
        <fullName evidence="10">Glycogen branching enzyme</fullName>
        <shortName evidence="10">BE</shortName>
    </alternativeName>
</protein>
<dbReference type="Proteomes" id="UP000092544">
    <property type="component" value="Unassembled WGS sequence"/>
</dbReference>
<evidence type="ECO:0000256" key="3">
    <source>
        <dbReference type="ARBA" id="ARBA00004964"/>
    </source>
</evidence>